<evidence type="ECO:0000313" key="3">
    <source>
        <dbReference type="Proteomes" id="UP000252415"/>
    </source>
</evidence>
<dbReference type="AlphaFoldDB" id="A0A368W8V2"/>
<organism evidence="2 3">
    <name type="scientific">Paenibacillus prosopidis</name>
    <dbReference type="NCBI Taxonomy" id="630520"/>
    <lineage>
        <taxon>Bacteria</taxon>
        <taxon>Bacillati</taxon>
        <taxon>Bacillota</taxon>
        <taxon>Bacilli</taxon>
        <taxon>Bacillales</taxon>
        <taxon>Paenibacillaceae</taxon>
        <taxon>Paenibacillus</taxon>
    </lineage>
</organism>
<gene>
    <name evidence="2" type="ORF">DFP97_101411</name>
</gene>
<evidence type="ECO:0000313" key="2">
    <source>
        <dbReference type="EMBL" id="RCW52065.1"/>
    </source>
</evidence>
<accession>A0A368W8V2</accession>
<dbReference type="InterPro" id="IPR046537">
    <property type="entry name" value="DUF6602"/>
</dbReference>
<name>A0A368W8V2_9BACL</name>
<keyword evidence="3" id="KW-1185">Reference proteome</keyword>
<reference evidence="2 3" key="1">
    <citation type="submission" date="2018-07" db="EMBL/GenBank/DDBJ databases">
        <title>Genomic Encyclopedia of Type Strains, Phase III (KMG-III): the genomes of soil and plant-associated and newly described type strains.</title>
        <authorList>
            <person name="Whitman W."/>
        </authorList>
    </citation>
    <scope>NUCLEOTIDE SEQUENCE [LARGE SCALE GENOMIC DNA]</scope>
    <source>
        <strain evidence="2 3">CECT 7506</strain>
    </source>
</reference>
<comment type="caution">
    <text evidence="2">The sequence shown here is derived from an EMBL/GenBank/DDBJ whole genome shotgun (WGS) entry which is preliminary data.</text>
</comment>
<proteinExistence type="predicted"/>
<protein>
    <recommendedName>
        <fullName evidence="1">DUF6602 domain-containing protein</fullName>
    </recommendedName>
</protein>
<dbReference type="CDD" id="cd21173">
    <property type="entry name" value="NucC-like"/>
    <property type="match status" value="1"/>
</dbReference>
<dbReference type="Pfam" id="PF20247">
    <property type="entry name" value="DUF6602"/>
    <property type="match status" value="1"/>
</dbReference>
<dbReference type="EMBL" id="QPJD01000001">
    <property type="protein sequence ID" value="RCW52065.1"/>
    <property type="molecule type" value="Genomic_DNA"/>
</dbReference>
<evidence type="ECO:0000259" key="1">
    <source>
        <dbReference type="Pfam" id="PF20247"/>
    </source>
</evidence>
<dbReference type="Proteomes" id="UP000252415">
    <property type="component" value="Unassembled WGS sequence"/>
</dbReference>
<feature type="domain" description="DUF6602" evidence="1">
    <location>
        <begin position="14"/>
        <end position="103"/>
    </location>
</feature>
<sequence>MQSRIRYLMEDPHWVTDGEWKESVLRNVLRRYVPETIKVGRGFIYTRDRCSTQIDVLLYDVSYPILFKDGDLVFVTPDAVRGIIEVKSNTDNNIVSTAFDKLADNAAMINHITNPIPCFTGLFSYDTDVRNHQRLLHLLKEKSNGDIKRVITHVALGTTIFSRFWSYSPEGRPNRWHTYSLQNNLAPAYFITNVLEWLSPHSVNANEKIWFPLETKETRKIDEIGLLD</sequence>